<dbReference type="RefSeq" id="WP_301128578.1">
    <property type="nucleotide sequence ID" value="NZ_JAUHPV010000005.1"/>
</dbReference>
<keyword evidence="2" id="KW-1185">Reference proteome</keyword>
<reference evidence="1" key="1">
    <citation type="submission" date="2023-06" db="EMBL/GenBank/DDBJ databases">
        <title>SYSU T00b26.</title>
        <authorList>
            <person name="Gao L."/>
            <person name="Fang B.-Z."/>
            <person name="Li W.-J."/>
        </authorList>
    </citation>
    <scope>NUCLEOTIDE SEQUENCE</scope>
    <source>
        <strain evidence="1">SYSU T00b26</strain>
    </source>
</reference>
<dbReference type="Proteomes" id="UP001172738">
    <property type="component" value="Unassembled WGS sequence"/>
</dbReference>
<protein>
    <submittedName>
        <fullName evidence="1">DCC1-like thiol-disulfide oxidoreductase family protein</fullName>
    </submittedName>
</protein>
<sequence length="152" mass="16804">MDRGIVIFDGDCGLCNGFVRWLMRVDRHGRFAIAPNADEVGRAALEVVGVPWGLTSDTLVVIIRGTPLLRSAAVLGVLRELSRPWRVMAGAGRLVPRRLRDAMYDAVARRRKVLSGRVRACRVADADERRRWSARLATVQDLEALAVAARTS</sequence>
<evidence type="ECO:0000313" key="1">
    <source>
        <dbReference type="EMBL" id="MDN4473247.1"/>
    </source>
</evidence>
<comment type="caution">
    <text evidence="1">The sequence shown here is derived from an EMBL/GenBank/DDBJ whole genome shotgun (WGS) entry which is preliminary data.</text>
</comment>
<dbReference type="PANTHER" id="PTHR33639">
    <property type="entry name" value="THIOL-DISULFIDE OXIDOREDUCTASE DCC"/>
    <property type="match status" value="1"/>
</dbReference>
<accession>A0ABT8G2F0</accession>
<dbReference type="InterPro" id="IPR052927">
    <property type="entry name" value="DCC_oxidoreductase"/>
</dbReference>
<gene>
    <name evidence="1" type="ORF">QQX04_09625</name>
</gene>
<evidence type="ECO:0000313" key="2">
    <source>
        <dbReference type="Proteomes" id="UP001172738"/>
    </source>
</evidence>
<dbReference type="PANTHER" id="PTHR33639:SF2">
    <property type="entry name" value="DUF393 DOMAIN-CONTAINING PROTEIN"/>
    <property type="match status" value="1"/>
</dbReference>
<dbReference type="Pfam" id="PF04134">
    <property type="entry name" value="DCC1-like"/>
    <property type="match status" value="1"/>
</dbReference>
<organism evidence="1 2">
    <name type="scientific">Demequina zhanjiangensis</name>
    <dbReference type="NCBI Taxonomy" id="3051659"/>
    <lineage>
        <taxon>Bacteria</taxon>
        <taxon>Bacillati</taxon>
        <taxon>Actinomycetota</taxon>
        <taxon>Actinomycetes</taxon>
        <taxon>Micrococcales</taxon>
        <taxon>Demequinaceae</taxon>
        <taxon>Demequina</taxon>
    </lineage>
</organism>
<dbReference type="EMBL" id="JAUHPV010000005">
    <property type="protein sequence ID" value="MDN4473247.1"/>
    <property type="molecule type" value="Genomic_DNA"/>
</dbReference>
<name>A0ABT8G2F0_9MICO</name>
<dbReference type="InterPro" id="IPR007263">
    <property type="entry name" value="DCC1-like"/>
</dbReference>
<proteinExistence type="predicted"/>